<dbReference type="InterPro" id="IPR007016">
    <property type="entry name" value="O-antigen_ligase-rel_domated"/>
</dbReference>
<sequence length="570" mass="61599">MLAAPILVAFNAPPATTLVNQLLAAAGWGTVCMLKGAAPMQTLRARPATVLLIALAGLCAAVVWSWHQSLPFGLAVQALGSLLMAAGLVALASQPGAAAAPRVQSDGHTFAGAMLVVASLSAVLACVQVFAPEWVDGTFIAALNPDYAGRAVGNLRQPNHLSSVLLWGLVAWVPMAHTKRWFGRRVSWLAAAPIGALLILALVLTASRTGALGLFVLAIWGAADRRLDGKVRIGLLASPLMYLACWCLVAWWARWTGYFFWGEVRMGEGGAQALATSRYELWHNALTLIQSHPWRGTGFGEFGMAWMLTPFSDRSGELFDHAHNLPLHLAVELGLPGALLLMSLLGWAIWQAAKRTWRTAGDEGVAARAVFMMLLVIGLHSLLEYPLWYNYFLFPTAWAWGLCLRQPINTAVSPTEQAHPKVGVVASGLVMVAGSLWLQWDYRSVAAIYQPSDSTLTQAQRISRGQSSVVFSYFADYAAALKAEPPAPAMALFSNAAPVMLDPPLMKAWANALDAAGQTDKAHYLAERLREFPDSESQAFFSQCSNSAVATKPFQCEPSSQPHTWKEFLR</sequence>
<evidence type="ECO:0000313" key="10">
    <source>
        <dbReference type="Proteomes" id="UP001500279"/>
    </source>
</evidence>
<feature type="transmembrane region" description="Helical" evidence="5">
    <location>
        <begin position="365"/>
        <end position="383"/>
    </location>
</feature>
<reference evidence="10" key="1">
    <citation type="journal article" date="2019" name="Int. J. Syst. Evol. Microbiol.">
        <title>The Global Catalogue of Microorganisms (GCM) 10K type strain sequencing project: providing services to taxonomists for standard genome sequencing and annotation.</title>
        <authorList>
            <consortium name="The Broad Institute Genomics Platform"/>
            <consortium name="The Broad Institute Genome Sequencing Center for Infectious Disease"/>
            <person name="Wu L."/>
            <person name="Ma J."/>
        </authorList>
    </citation>
    <scope>NUCLEOTIDE SEQUENCE [LARGE SCALE GENOMIC DNA]</scope>
    <source>
        <strain evidence="10">JCM 15503</strain>
    </source>
</reference>
<evidence type="ECO:0000256" key="3">
    <source>
        <dbReference type="ARBA" id="ARBA00022989"/>
    </source>
</evidence>
<evidence type="ECO:0000256" key="2">
    <source>
        <dbReference type="ARBA" id="ARBA00022692"/>
    </source>
</evidence>
<dbReference type="Proteomes" id="UP001500279">
    <property type="component" value="Unassembled WGS sequence"/>
</dbReference>
<feature type="domain" description="O-antigen ligase-related" evidence="6">
    <location>
        <begin position="196"/>
        <end position="341"/>
    </location>
</feature>
<gene>
    <name evidence="9" type="ORF">GCM10009107_06950</name>
</gene>
<evidence type="ECO:0000259" key="8">
    <source>
        <dbReference type="Pfam" id="PF15864"/>
    </source>
</evidence>
<dbReference type="Pfam" id="PF04932">
    <property type="entry name" value="Wzy_C"/>
    <property type="match status" value="1"/>
</dbReference>
<dbReference type="InterPro" id="IPR051533">
    <property type="entry name" value="WaaL-like"/>
</dbReference>
<comment type="caution">
    <text evidence="9">The sequence shown here is derived from an EMBL/GenBank/DDBJ whole genome shotgun (WGS) entry which is preliminary data.</text>
</comment>
<feature type="transmembrane region" description="Helical" evidence="5">
    <location>
        <begin position="113"/>
        <end position="131"/>
    </location>
</feature>
<feature type="transmembrane region" description="Helical" evidence="5">
    <location>
        <begin position="48"/>
        <end position="66"/>
    </location>
</feature>
<keyword evidence="2 5" id="KW-0812">Transmembrane</keyword>
<proteinExistence type="predicted"/>
<feature type="domain" description="Protein glycosylation ligase" evidence="8">
    <location>
        <begin position="151"/>
        <end position="171"/>
    </location>
</feature>
<evidence type="ECO:0000259" key="6">
    <source>
        <dbReference type="Pfam" id="PF04932"/>
    </source>
</evidence>
<feature type="transmembrane region" description="Helical" evidence="5">
    <location>
        <begin position="72"/>
        <end position="92"/>
    </location>
</feature>
<evidence type="ECO:0000256" key="1">
    <source>
        <dbReference type="ARBA" id="ARBA00004141"/>
    </source>
</evidence>
<feature type="domain" description="Virulence factor membrane-bound polymerase C-terminal" evidence="7">
    <location>
        <begin position="370"/>
        <end position="539"/>
    </location>
</feature>
<keyword evidence="10" id="KW-1185">Reference proteome</keyword>
<dbReference type="PANTHER" id="PTHR37422:SF13">
    <property type="entry name" value="LIPOPOLYSACCHARIDE BIOSYNTHESIS PROTEIN PA4999-RELATED"/>
    <property type="match status" value="1"/>
</dbReference>
<dbReference type="Pfam" id="PF15864">
    <property type="entry name" value="PglL_A"/>
    <property type="match status" value="1"/>
</dbReference>
<organism evidence="9 10">
    <name type="scientific">Ideonella azotifigens</name>
    <dbReference type="NCBI Taxonomy" id="513160"/>
    <lineage>
        <taxon>Bacteria</taxon>
        <taxon>Pseudomonadati</taxon>
        <taxon>Pseudomonadota</taxon>
        <taxon>Betaproteobacteria</taxon>
        <taxon>Burkholderiales</taxon>
        <taxon>Sphaerotilaceae</taxon>
        <taxon>Ideonella</taxon>
    </lineage>
</organism>
<evidence type="ECO:0000259" key="7">
    <source>
        <dbReference type="Pfam" id="PF11846"/>
    </source>
</evidence>
<keyword evidence="3 5" id="KW-1133">Transmembrane helix</keyword>
<feature type="transmembrane region" description="Helical" evidence="5">
    <location>
        <begin position="333"/>
        <end position="353"/>
    </location>
</feature>
<name>A0ABP3V010_9BURK</name>
<dbReference type="InterPro" id="IPR031726">
    <property type="entry name" value="PglL_A"/>
</dbReference>
<feature type="transmembrane region" description="Helical" evidence="5">
    <location>
        <begin position="233"/>
        <end position="253"/>
    </location>
</feature>
<evidence type="ECO:0000313" key="9">
    <source>
        <dbReference type="EMBL" id="GAA0742935.1"/>
    </source>
</evidence>
<accession>A0ABP3V010</accession>
<comment type="subcellular location">
    <subcellularLocation>
        <location evidence="1">Membrane</location>
        <topology evidence="1">Multi-pass membrane protein</topology>
    </subcellularLocation>
</comment>
<keyword evidence="4 5" id="KW-0472">Membrane</keyword>
<dbReference type="Pfam" id="PF11846">
    <property type="entry name" value="Wzy_C_2"/>
    <property type="match status" value="1"/>
</dbReference>
<dbReference type="InterPro" id="IPR021797">
    <property type="entry name" value="Wzy_C_2"/>
</dbReference>
<evidence type="ECO:0000256" key="4">
    <source>
        <dbReference type="ARBA" id="ARBA00023136"/>
    </source>
</evidence>
<dbReference type="EMBL" id="BAAAEW010000004">
    <property type="protein sequence ID" value="GAA0742935.1"/>
    <property type="molecule type" value="Genomic_DNA"/>
</dbReference>
<feature type="transmembrane region" description="Helical" evidence="5">
    <location>
        <begin position="188"/>
        <end position="221"/>
    </location>
</feature>
<dbReference type="PANTHER" id="PTHR37422">
    <property type="entry name" value="TEICHURONIC ACID BIOSYNTHESIS PROTEIN TUAE"/>
    <property type="match status" value="1"/>
</dbReference>
<protein>
    <recommendedName>
        <fullName evidence="11">Polymerase</fullName>
    </recommendedName>
</protein>
<evidence type="ECO:0008006" key="11">
    <source>
        <dbReference type="Google" id="ProtNLM"/>
    </source>
</evidence>
<feature type="transmembrane region" description="Helical" evidence="5">
    <location>
        <begin position="18"/>
        <end position="36"/>
    </location>
</feature>
<evidence type="ECO:0000256" key="5">
    <source>
        <dbReference type="SAM" id="Phobius"/>
    </source>
</evidence>